<dbReference type="InterPro" id="IPR023696">
    <property type="entry name" value="Ureohydrolase_dom_sf"/>
</dbReference>
<reference evidence="3 4" key="1">
    <citation type="journal article" date="2016" name="Front. Microbiol.">
        <title>Genomic Resource of Rice Seed Associated Bacteria.</title>
        <authorList>
            <person name="Midha S."/>
            <person name="Bansal K."/>
            <person name="Sharma S."/>
            <person name="Kumar N."/>
            <person name="Patil P.P."/>
            <person name="Chaudhry V."/>
            <person name="Patil P.B."/>
        </authorList>
    </citation>
    <scope>NUCLEOTIDE SEQUENCE [LARGE SCALE GENOMIC DNA]</scope>
    <source>
        <strain evidence="3 4">NS354</strain>
    </source>
</reference>
<dbReference type="EMBL" id="LDRK01000025">
    <property type="protein sequence ID" value="KTR86294.1"/>
    <property type="molecule type" value="Genomic_DNA"/>
</dbReference>
<accession>A0A147EQ11</accession>
<evidence type="ECO:0000313" key="3">
    <source>
        <dbReference type="EMBL" id="KTR86294.1"/>
    </source>
</evidence>
<dbReference type="PANTHER" id="PTHR10625:SF31">
    <property type="entry name" value="HISTONE DEACETYLASE DOMAIN-CONTAINING PROTEIN"/>
    <property type="match status" value="1"/>
</dbReference>
<dbReference type="InterPro" id="IPR037138">
    <property type="entry name" value="His_deacetylse_dom_sf"/>
</dbReference>
<dbReference type="SUPFAM" id="SSF52768">
    <property type="entry name" value="Arginase/deacetylase"/>
    <property type="match status" value="1"/>
</dbReference>
<dbReference type="Gene3D" id="3.40.800.20">
    <property type="entry name" value="Histone deacetylase domain"/>
    <property type="match status" value="1"/>
</dbReference>
<dbReference type="Proteomes" id="UP000070810">
    <property type="component" value="Unassembled WGS sequence"/>
</dbReference>
<evidence type="ECO:0000259" key="2">
    <source>
        <dbReference type="Pfam" id="PF00850"/>
    </source>
</evidence>
<dbReference type="PATRIC" id="fig|1079994.3.peg.1207"/>
<dbReference type="GO" id="GO:0004407">
    <property type="term" value="F:histone deacetylase activity"/>
    <property type="evidence" value="ECO:0007669"/>
    <property type="project" value="TreeGrafter"/>
</dbReference>
<comment type="caution">
    <text evidence="3">The sequence shown here is derived from an EMBL/GenBank/DDBJ whole genome shotgun (WGS) entry which is preliminary data.</text>
</comment>
<dbReference type="RefSeq" id="WP_058593593.1">
    <property type="nucleotide sequence ID" value="NZ_LDRK01000025.1"/>
</dbReference>
<keyword evidence="4" id="KW-1185">Reference proteome</keyword>
<dbReference type="Pfam" id="PF00850">
    <property type="entry name" value="Hist_deacetyl"/>
    <property type="match status" value="1"/>
</dbReference>
<dbReference type="InterPro" id="IPR000286">
    <property type="entry name" value="HDACs"/>
</dbReference>
<dbReference type="PRINTS" id="PR01270">
    <property type="entry name" value="HDASUPER"/>
</dbReference>
<dbReference type="InterPro" id="IPR023801">
    <property type="entry name" value="His_deacetylse_dom"/>
</dbReference>
<evidence type="ECO:0000256" key="1">
    <source>
        <dbReference type="ARBA" id="ARBA00005947"/>
    </source>
</evidence>
<dbReference type="PANTHER" id="PTHR10625">
    <property type="entry name" value="HISTONE DEACETYLASE HDAC1-RELATED"/>
    <property type="match status" value="1"/>
</dbReference>
<comment type="similarity">
    <text evidence="1">Belongs to the histone deacetylase family.</text>
</comment>
<dbReference type="OrthoDB" id="9808367at2"/>
<gene>
    <name evidence="3" type="ORF">NS354_05590</name>
</gene>
<evidence type="ECO:0000313" key="4">
    <source>
        <dbReference type="Proteomes" id="UP000070810"/>
    </source>
</evidence>
<dbReference type="AlphaFoldDB" id="A0A147EQ11"/>
<feature type="domain" description="Histone deacetylase" evidence="2">
    <location>
        <begin position="40"/>
        <end position="324"/>
    </location>
</feature>
<name>A0A147EQ11_9MICO</name>
<protein>
    <submittedName>
        <fullName evidence="3">Acetoin utilization protein</fullName>
    </submittedName>
</protein>
<organism evidence="3 4">
    <name type="scientific">Leucobacter chromiiresistens</name>
    <dbReference type="NCBI Taxonomy" id="1079994"/>
    <lineage>
        <taxon>Bacteria</taxon>
        <taxon>Bacillati</taxon>
        <taxon>Actinomycetota</taxon>
        <taxon>Actinomycetes</taxon>
        <taxon>Micrococcales</taxon>
        <taxon>Microbacteriaceae</taxon>
        <taxon>Leucobacter</taxon>
    </lineage>
</organism>
<dbReference type="GO" id="GO:0005737">
    <property type="term" value="C:cytoplasm"/>
    <property type="evidence" value="ECO:0007669"/>
    <property type="project" value="TreeGrafter"/>
</dbReference>
<dbReference type="CDD" id="cd09996">
    <property type="entry name" value="HDAC_classII_1"/>
    <property type="match status" value="1"/>
</dbReference>
<sequence length="377" mass="40130">MERRTGYVWHERYAWHDTGTHAGIYPSGGFVQPYRNFESPESKARLAGLVEVSGLLDSLVRIPAREVTAEDLLRVHTAEHVERIREQSEHAGGDAGDGFSPFGRGGYDLARLAAGGTLAAAEAVLDGVVDNAYALVRPPGHHAEPDQGRGYCLFANIPVAIEALRAAGRVRRVAIFDYDVHHGNGAQKIYWDDPDVLTISVHQDRLFPVDSGLVDEQGAGAGAGTNINVPLPAGSGDGAYWSTVDEVARPAITAFAPDLILVSSGFDPSALDPLGRMSVTSEGFRGIAERLLDIADEACAGRIVFSHEGGYSAVHVPFCGVAVLEALSGVRTGVEDPFALSVGDSPTRELTGWQTDVIDRSAELARALGLVARRADD</sequence>
<proteinExistence type="inferred from homology"/>
<dbReference type="GO" id="GO:0040029">
    <property type="term" value="P:epigenetic regulation of gene expression"/>
    <property type="evidence" value="ECO:0007669"/>
    <property type="project" value="TreeGrafter"/>
</dbReference>